<dbReference type="Proteomes" id="UP000427825">
    <property type="component" value="Unassembled WGS sequence"/>
</dbReference>
<dbReference type="STRING" id="47678.ERS852494_00833"/>
<dbReference type="RefSeq" id="WP_022042757.1">
    <property type="nucleotide sequence ID" value="NZ_CAXSUM010000030.1"/>
</dbReference>
<accession>A0A174ICR0</accession>
<dbReference type="Proteomes" id="UP000095657">
    <property type="component" value="Unassembled WGS sequence"/>
</dbReference>
<evidence type="ECO:0000313" key="3">
    <source>
        <dbReference type="Proteomes" id="UP000095657"/>
    </source>
</evidence>
<evidence type="ECO:0000313" key="2">
    <source>
        <dbReference type="EMBL" id="KAA5476738.1"/>
    </source>
</evidence>
<dbReference type="AlphaFoldDB" id="A0A174ICR0"/>
<proteinExistence type="predicted"/>
<evidence type="ECO:0000313" key="1">
    <source>
        <dbReference type="EMBL" id="CUO82739.1"/>
    </source>
</evidence>
<dbReference type="EMBL" id="VVYJ01000006">
    <property type="protein sequence ID" value="KAA5476738.1"/>
    <property type="molecule type" value="Genomic_DNA"/>
</dbReference>
<name>A0A174ICR0_9BACE</name>
<protein>
    <submittedName>
        <fullName evidence="1">Uncharacterized protein</fullName>
    </submittedName>
</protein>
<dbReference type="EMBL" id="CZAI01000002">
    <property type="protein sequence ID" value="CUO82739.1"/>
    <property type="molecule type" value="Genomic_DNA"/>
</dbReference>
<reference evidence="2 4" key="2">
    <citation type="journal article" date="2019" name="Nat. Med.">
        <title>A library of human gut bacterial isolates paired with longitudinal multiomics data enables mechanistic microbiome research.</title>
        <authorList>
            <person name="Poyet M."/>
            <person name="Groussin M."/>
            <person name="Gibbons S.M."/>
            <person name="Avila-Pacheco J."/>
            <person name="Jiang X."/>
            <person name="Kearney S.M."/>
            <person name="Perrotta A.R."/>
            <person name="Berdy B."/>
            <person name="Zhao S."/>
            <person name="Lieberman T.D."/>
            <person name="Swanson P.K."/>
            <person name="Smith M."/>
            <person name="Roesemann S."/>
            <person name="Alexander J.E."/>
            <person name="Rich S.A."/>
            <person name="Livny J."/>
            <person name="Vlamakis H."/>
            <person name="Clish C."/>
            <person name="Bullock K."/>
            <person name="Deik A."/>
            <person name="Scott J."/>
            <person name="Pierce K.A."/>
            <person name="Xavier R.J."/>
            <person name="Alm E.J."/>
        </authorList>
    </citation>
    <scope>NUCLEOTIDE SEQUENCE [LARGE SCALE GENOMIC DNA]</scope>
    <source>
        <strain evidence="2 4">BIOML-A25</strain>
    </source>
</reference>
<gene>
    <name evidence="1" type="ORF">ERS852494_00833</name>
    <name evidence="2" type="ORF">F2Y39_12410</name>
</gene>
<organism evidence="1 3">
    <name type="scientific">Bacteroides caccae</name>
    <dbReference type="NCBI Taxonomy" id="47678"/>
    <lineage>
        <taxon>Bacteria</taxon>
        <taxon>Pseudomonadati</taxon>
        <taxon>Bacteroidota</taxon>
        <taxon>Bacteroidia</taxon>
        <taxon>Bacteroidales</taxon>
        <taxon>Bacteroidaceae</taxon>
        <taxon>Bacteroides</taxon>
    </lineage>
</organism>
<reference evidence="1 3" key="1">
    <citation type="submission" date="2015-09" db="EMBL/GenBank/DDBJ databases">
        <authorList>
            <consortium name="Pathogen Informatics"/>
        </authorList>
    </citation>
    <scope>NUCLEOTIDE SEQUENCE [LARGE SCALE GENOMIC DNA]</scope>
    <source>
        <strain evidence="1 3">2789STDY5834880</strain>
    </source>
</reference>
<sequence length="117" mass="13481">MKAENLSQSNETSSSKKGSDLFDEELFKECLKRDLHAKPVGGQKLNDFGRQMYTSAREAYLSQPWYVRLFYSKAGRMKKAMFDTMAIHEVFVFTAADSCVAAEKYMFEHRNAIHIPQ</sequence>
<evidence type="ECO:0000313" key="4">
    <source>
        <dbReference type="Proteomes" id="UP000427825"/>
    </source>
</evidence>